<keyword evidence="1" id="KW-0472">Membrane</keyword>
<keyword evidence="1" id="KW-0812">Transmembrane</keyword>
<dbReference type="Proteomes" id="UP000553209">
    <property type="component" value="Unassembled WGS sequence"/>
</dbReference>
<feature type="transmembrane region" description="Helical" evidence="1">
    <location>
        <begin position="96"/>
        <end position="115"/>
    </location>
</feature>
<evidence type="ECO:0000256" key="1">
    <source>
        <dbReference type="SAM" id="Phobius"/>
    </source>
</evidence>
<proteinExistence type="predicted"/>
<feature type="transmembrane region" description="Helical" evidence="1">
    <location>
        <begin position="66"/>
        <end position="90"/>
    </location>
</feature>
<keyword evidence="1" id="KW-1133">Transmembrane helix</keyword>
<evidence type="ECO:0000313" key="2">
    <source>
        <dbReference type="EMBL" id="NKY98030.1"/>
    </source>
</evidence>
<gene>
    <name evidence="2" type="ORF">HGB44_10225</name>
</gene>
<accession>A0A7X6MBT4</accession>
<dbReference type="EMBL" id="JAAXPG010000008">
    <property type="protein sequence ID" value="NKY98030.1"/>
    <property type="molecule type" value="Genomic_DNA"/>
</dbReference>
<organism evidence="2 3">
    <name type="scientific">Nocardiopsis alborubida</name>
    <dbReference type="NCBI Taxonomy" id="146802"/>
    <lineage>
        <taxon>Bacteria</taxon>
        <taxon>Bacillati</taxon>
        <taxon>Actinomycetota</taxon>
        <taxon>Actinomycetes</taxon>
        <taxon>Streptosporangiales</taxon>
        <taxon>Nocardiopsidaceae</taxon>
        <taxon>Nocardiopsis</taxon>
    </lineage>
</organism>
<dbReference type="AlphaFoldDB" id="A0A7X6MBT4"/>
<reference evidence="2 3" key="1">
    <citation type="submission" date="2020-04" db="EMBL/GenBank/DDBJ databases">
        <title>MicrobeNet Type strains.</title>
        <authorList>
            <person name="Nicholson A.C."/>
        </authorList>
    </citation>
    <scope>NUCLEOTIDE SEQUENCE [LARGE SCALE GENOMIC DNA]</scope>
    <source>
        <strain evidence="2 3">ATCC 23612</strain>
    </source>
</reference>
<comment type="caution">
    <text evidence="2">The sequence shown here is derived from an EMBL/GenBank/DDBJ whole genome shotgun (WGS) entry which is preliminary data.</text>
</comment>
<evidence type="ECO:0000313" key="3">
    <source>
        <dbReference type="Proteomes" id="UP000553209"/>
    </source>
</evidence>
<dbReference type="RefSeq" id="WP_061078991.1">
    <property type="nucleotide sequence ID" value="NZ_JAAXPG010000008.1"/>
</dbReference>
<feature type="transmembrane region" description="Helical" evidence="1">
    <location>
        <begin position="12"/>
        <end position="33"/>
    </location>
</feature>
<sequence>MSVSPTPVWQPASVNLCLGVFAMVPLFCAHWLITYLPRMDCRSIDDMEGPNPGNCTYQFLDHYPPVLGGLFVFGFVLLLLVLLVNVLVPLKADRNVFAWLAWTPLIAVPYLLLYLNTAG</sequence>
<name>A0A7X6MBT4_9ACTN</name>
<keyword evidence="3" id="KW-1185">Reference proteome</keyword>
<protein>
    <submittedName>
        <fullName evidence="2">Uncharacterized protein</fullName>
    </submittedName>
</protein>